<dbReference type="AlphaFoldDB" id="A0AA35T326"/>
<evidence type="ECO:0000313" key="1">
    <source>
        <dbReference type="EMBL" id="CAI8040324.1"/>
    </source>
</evidence>
<evidence type="ECO:0000313" key="2">
    <source>
        <dbReference type="Proteomes" id="UP001174909"/>
    </source>
</evidence>
<dbReference type="EMBL" id="CASHTH010003103">
    <property type="protein sequence ID" value="CAI8040324.1"/>
    <property type="molecule type" value="Genomic_DNA"/>
</dbReference>
<protein>
    <submittedName>
        <fullName evidence="1">Uncharacterized protein</fullName>
    </submittedName>
</protein>
<name>A0AA35T326_GEOBA</name>
<organism evidence="1 2">
    <name type="scientific">Geodia barretti</name>
    <name type="common">Barrett's horny sponge</name>
    <dbReference type="NCBI Taxonomy" id="519541"/>
    <lineage>
        <taxon>Eukaryota</taxon>
        <taxon>Metazoa</taxon>
        <taxon>Porifera</taxon>
        <taxon>Demospongiae</taxon>
        <taxon>Heteroscleromorpha</taxon>
        <taxon>Tetractinellida</taxon>
        <taxon>Astrophorina</taxon>
        <taxon>Geodiidae</taxon>
        <taxon>Geodia</taxon>
    </lineage>
</organism>
<reference evidence="1" key="1">
    <citation type="submission" date="2023-03" db="EMBL/GenBank/DDBJ databases">
        <authorList>
            <person name="Steffen K."/>
            <person name="Cardenas P."/>
        </authorList>
    </citation>
    <scope>NUCLEOTIDE SEQUENCE</scope>
</reference>
<gene>
    <name evidence="1" type="ORF">GBAR_LOCUS22474</name>
</gene>
<dbReference type="Proteomes" id="UP001174909">
    <property type="component" value="Unassembled WGS sequence"/>
</dbReference>
<sequence>MYLMVDGEDKKLTITYQKTEAEAFSIMTVNDRLNHHELEFSLTSNLYQFKKK</sequence>
<comment type="caution">
    <text evidence="1">The sequence shown here is derived from an EMBL/GenBank/DDBJ whole genome shotgun (WGS) entry which is preliminary data.</text>
</comment>
<feature type="non-terminal residue" evidence="1">
    <location>
        <position position="52"/>
    </location>
</feature>
<accession>A0AA35T326</accession>
<proteinExistence type="predicted"/>
<keyword evidence="2" id="KW-1185">Reference proteome</keyword>